<proteinExistence type="predicted"/>
<dbReference type="EMBL" id="JAAAIM010000181">
    <property type="protein sequence ID" value="KAG0292788.1"/>
    <property type="molecule type" value="Genomic_DNA"/>
</dbReference>
<protein>
    <submittedName>
        <fullName evidence="2">Uncharacterized protein</fullName>
    </submittedName>
</protein>
<gene>
    <name evidence="2" type="ORF">BGZ96_003677</name>
</gene>
<sequence>MPATLKHDSNTTTTTTSPVATMKEENILHQAWHSLEEALHLREPTPPPVPPKDEKWLVKTIDFSLPHDQEPDPSFWDKIVLKITSLHSSNPDNDDSLNDDESVSILVPTDAALKQLGVHDDDYERQEKSNYFKRMSARCKEKFEEDNRHTASSDASTPSISSTSIDEESSDQQEHEHHRHSLRHLLPLRWTHRHREKQVGISPRVDPKEMKAAHAAIYHQSQESNDEDEREGHRLFGAWWGCHDNRSVSSLDNDIEDDWEKITLPSHKNENRRSMGEQNGALPIIFLPETSTTTGSKRKWWKHKSQSSESSLLTTAVAETPASRKQDQKAKLKKHQAIAQAAAYEAMKEYNARKIRQGKKVSHGEMKAILAGMAMAEAVKLLESRLGSDEDEEERDETVAEAGSSALKLFELLRQ</sequence>
<accession>A0ABQ7K9H7</accession>
<dbReference type="PANTHER" id="PTHR37450:SF1">
    <property type="entry name" value="CIPC PROTEIN"/>
    <property type="match status" value="1"/>
</dbReference>
<evidence type="ECO:0000313" key="2">
    <source>
        <dbReference type="EMBL" id="KAG0292788.1"/>
    </source>
</evidence>
<dbReference type="Proteomes" id="UP001194696">
    <property type="component" value="Unassembled WGS sequence"/>
</dbReference>
<feature type="compositionally biased region" description="Low complexity" evidence="1">
    <location>
        <begin position="152"/>
        <end position="164"/>
    </location>
</feature>
<evidence type="ECO:0000313" key="3">
    <source>
        <dbReference type="Proteomes" id="UP001194696"/>
    </source>
</evidence>
<keyword evidence="3" id="KW-1185">Reference proteome</keyword>
<dbReference type="InterPro" id="IPR022234">
    <property type="entry name" value="DUF3759"/>
</dbReference>
<comment type="caution">
    <text evidence="2">The sequence shown here is derived from an EMBL/GenBank/DDBJ whole genome shotgun (WGS) entry which is preliminary data.</text>
</comment>
<dbReference type="PANTHER" id="PTHR37450">
    <property type="entry name" value="CIPC PROTEIN"/>
    <property type="match status" value="1"/>
</dbReference>
<dbReference type="Pfam" id="PF12585">
    <property type="entry name" value="DUF3759"/>
    <property type="match status" value="1"/>
</dbReference>
<feature type="region of interest" description="Disordered" evidence="1">
    <location>
        <begin position="1"/>
        <end position="21"/>
    </location>
</feature>
<organism evidence="2 3">
    <name type="scientific">Linnemannia gamsii</name>
    <dbReference type="NCBI Taxonomy" id="64522"/>
    <lineage>
        <taxon>Eukaryota</taxon>
        <taxon>Fungi</taxon>
        <taxon>Fungi incertae sedis</taxon>
        <taxon>Mucoromycota</taxon>
        <taxon>Mortierellomycotina</taxon>
        <taxon>Mortierellomycetes</taxon>
        <taxon>Mortierellales</taxon>
        <taxon>Mortierellaceae</taxon>
        <taxon>Linnemannia</taxon>
    </lineage>
</organism>
<feature type="region of interest" description="Disordered" evidence="1">
    <location>
        <begin position="310"/>
        <end position="329"/>
    </location>
</feature>
<evidence type="ECO:0000256" key="1">
    <source>
        <dbReference type="SAM" id="MobiDB-lite"/>
    </source>
</evidence>
<name>A0ABQ7K9H7_9FUNG</name>
<reference evidence="2 3" key="1">
    <citation type="journal article" date="2020" name="Fungal Divers.">
        <title>Resolving the Mortierellaceae phylogeny through synthesis of multi-gene phylogenetics and phylogenomics.</title>
        <authorList>
            <person name="Vandepol N."/>
            <person name="Liber J."/>
            <person name="Desiro A."/>
            <person name="Na H."/>
            <person name="Kennedy M."/>
            <person name="Barry K."/>
            <person name="Grigoriev I.V."/>
            <person name="Miller A.N."/>
            <person name="O'Donnell K."/>
            <person name="Stajich J.E."/>
            <person name="Bonito G."/>
        </authorList>
    </citation>
    <scope>NUCLEOTIDE SEQUENCE [LARGE SCALE GENOMIC DNA]</scope>
    <source>
        <strain evidence="2 3">AD045</strain>
    </source>
</reference>
<feature type="region of interest" description="Disordered" evidence="1">
    <location>
        <begin position="143"/>
        <end position="187"/>
    </location>
</feature>